<feature type="compositionally biased region" description="Basic and acidic residues" evidence="1">
    <location>
        <begin position="115"/>
        <end position="130"/>
    </location>
</feature>
<protein>
    <submittedName>
        <fullName evidence="2">Uncharacterized protein</fullName>
    </submittedName>
</protein>
<sequence length="249" mass="30082">LNLVARDEEIARQLEVELQAEVERERQREEQASMDYIANLYNEVQSRIDNDHELAVRWTHEEQDKYTVDERAKLLAEYFERRKKQLAEERVEQELITDFVPIGFEEDERMIRDMNKKAKEESSDKGVDSTKKRKEGSRMKRMSKRQKTDVDLEEEEKLKTFLKIDPDEEGVIDYEVLDKRFLIINWESKFYHYDRHGVEGIYYRIFRSDGSSRWIKTFSEMVIRFDRLDLLELYNLVMQRFESTTPEGV</sequence>
<accession>A0A699QT55</accession>
<dbReference type="EMBL" id="BKCJ011039382">
    <property type="protein sequence ID" value="GFC72771.1"/>
    <property type="molecule type" value="Genomic_DNA"/>
</dbReference>
<feature type="non-terminal residue" evidence="2">
    <location>
        <position position="249"/>
    </location>
</feature>
<proteinExistence type="predicted"/>
<reference evidence="2" key="1">
    <citation type="journal article" date="2019" name="Sci. Rep.">
        <title>Draft genome of Tanacetum cinerariifolium, the natural source of mosquito coil.</title>
        <authorList>
            <person name="Yamashiro T."/>
            <person name="Shiraishi A."/>
            <person name="Satake H."/>
            <person name="Nakayama K."/>
        </authorList>
    </citation>
    <scope>NUCLEOTIDE SEQUENCE</scope>
</reference>
<dbReference type="AlphaFoldDB" id="A0A699QT55"/>
<feature type="compositionally biased region" description="Basic residues" evidence="1">
    <location>
        <begin position="131"/>
        <end position="145"/>
    </location>
</feature>
<feature type="non-terminal residue" evidence="2">
    <location>
        <position position="1"/>
    </location>
</feature>
<feature type="region of interest" description="Disordered" evidence="1">
    <location>
        <begin position="115"/>
        <end position="148"/>
    </location>
</feature>
<gene>
    <name evidence="2" type="ORF">Tci_844741</name>
</gene>
<organism evidence="2">
    <name type="scientific">Tanacetum cinerariifolium</name>
    <name type="common">Dalmatian daisy</name>
    <name type="synonym">Chrysanthemum cinerariifolium</name>
    <dbReference type="NCBI Taxonomy" id="118510"/>
    <lineage>
        <taxon>Eukaryota</taxon>
        <taxon>Viridiplantae</taxon>
        <taxon>Streptophyta</taxon>
        <taxon>Embryophyta</taxon>
        <taxon>Tracheophyta</taxon>
        <taxon>Spermatophyta</taxon>
        <taxon>Magnoliopsida</taxon>
        <taxon>eudicotyledons</taxon>
        <taxon>Gunneridae</taxon>
        <taxon>Pentapetalae</taxon>
        <taxon>asterids</taxon>
        <taxon>campanulids</taxon>
        <taxon>Asterales</taxon>
        <taxon>Asteraceae</taxon>
        <taxon>Asteroideae</taxon>
        <taxon>Anthemideae</taxon>
        <taxon>Anthemidinae</taxon>
        <taxon>Tanacetum</taxon>
    </lineage>
</organism>
<comment type="caution">
    <text evidence="2">The sequence shown here is derived from an EMBL/GenBank/DDBJ whole genome shotgun (WGS) entry which is preliminary data.</text>
</comment>
<evidence type="ECO:0000256" key="1">
    <source>
        <dbReference type="SAM" id="MobiDB-lite"/>
    </source>
</evidence>
<evidence type="ECO:0000313" key="2">
    <source>
        <dbReference type="EMBL" id="GFC72771.1"/>
    </source>
</evidence>
<name>A0A699QT55_TANCI</name>